<reference evidence="2 3" key="1">
    <citation type="submission" date="2018-11" db="EMBL/GenBank/DDBJ databases">
        <title>Rufibacter latericius sp. nov., isolated from water in Baiyang Lake.</title>
        <authorList>
            <person name="Yang Y."/>
        </authorList>
    </citation>
    <scope>NUCLEOTIDE SEQUENCE [LARGE SCALE GENOMIC DNA]</scope>
    <source>
        <strain evidence="2 3">R-22-1c-1</strain>
    </source>
</reference>
<evidence type="ECO:0000313" key="2">
    <source>
        <dbReference type="EMBL" id="RNI22574.1"/>
    </source>
</evidence>
<name>A0A3M9MAL0_9BACT</name>
<proteinExistence type="predicted"/>
<feature type="compositionally biased region" description="Polar residues" evidence="1">
    <location>
        <begin position="1"/>
        <end position="12"/>
    </location>
</feature>
<sequence>MESLNTTNLRENPSSKDDKNTGRVSALLQEEVYDRGESIGEVLSIAITYKQALLAYSQQSDSENLDCIFWNLDTLILEAGNMLENPEQDLFLYLKALHAFKESVRNSFPFQNISAA</sequence>
<protein>
    <submittedName>
        <fullName evidence="2">Uncharacterized protein</fullName>
    </submittedName>
</protein>
<accession>A0A3M9MAL0</accession>
<comment type="caution">
    <text evidence="2">The sequence shown here is derived from an EMBL/GenBank/DDBJ whole genome shotgun (WGS) entry which is preliminary data.</text>
</comment>
<evidence type="ECO:0000313" key="3">
    <source>
        <dbReference type="Proteomes" id="UP000272117"/>
    </source>
</evidence>
<keyword evidence="3" id="KW-1185">Reference proteome</keyword>
<gene>
    <name evidence="2" type="ORF">EFB08_20975</name>
</gene>
<dbReference type="EMBL" id="RJJD01000021">
    <property type="protein sequence ID" value="RNI22574.1"/>
    <property type="molecule type" value="Genomic_DNA"/>
</dbReference>
<dbReference type="RefSeq" id="WP_123128930.1">
    <property type="nucleotide sequence ID" value="NZ_RJJD01000021.1"/>
</dbReference>
<evidence type="ECO:0000256" key="1">
    <source>
        <dbReference type="SAM" id="MobiDB-lite"/>
    </source>
</evidence>
<feature type="region of interest" description="Disordered" evidence="1">
    <location>
        <begin position="1"/>
        <end position="23"/>
    </location>
</feature>
<dbReference type="Proteomes" id="UP000272117">
    <property type="component" value="Unassembled WGS sequence"/>
</dbReference>
<dbReference type="OrthoDB" id="894259at2"/>
<dbReference type="AlphaFoldDB" id="A0A3M9MAL0"/>
<organism evidence="2 3">
    <name type="scientific">Rufibacter latericius</name>
    <dbReference type="NCBI Taxonomy" id="2487040"/>
    <lineage>
        <taxon>Bacteria</taxon>
        <taxon>Pseudomonadati</taxon>
        <taxon>Bacteroidota</taxon>
        <taxon>Cytophagia</taxon>
        <taxon>Cytophagales</taxon>
        <taxon>Hymenobacteraceae</taxon>
        <taxon>Rufibacter</taxon>
    </lineage>
</organism>